<dbReference type="STRING" id="7574.A0A1S3JNL5"/>
<keyword evidence="1" id="KW-0812">Transmembrane</keyword>
<feature type="transmembrane region" description="Helical" evidence="1">
    <location>
        <begin position="309"/>
        <end position="326"/>
    </location>
</feature>
<accession>A0A1S3JNL5</accession>
<reference evidence="3" key="1">
    <citation type="submission" date="2025-08" db="UniProtKB">
        <authorList>
            <consortium name="RefSeq"/>
        </authorList>
    </citation>
    <scope>IDENTIFICATION</scope>
    <source>
        <tissue evidence="3">Gonads</tissue>
    </source>
</reference>
<dbReference type="OrthoDB" id="6335830at2759"/>
<dbReference type="AlphaFoldDB" id="A0A1S3JNL5"/>
<dbReference type="OMA" id="AVWTFVY"/>
<feature type="transmembrane region" description="Helical" evidence="1">
    <location>
        <begin position="221"/>
        <end position="240"/>
    </location>
</feature>
<name>A0A1S3JNL5_LINAN</name>
<feature type="transmembrane region" description="Helical" evidence="1">
    <location>
        <begin position="368"/>
        <end position="389"/>
    </location>
</feature>
<feature type="transmembrane region" description="Helical" evidence="1">
    <location>
        <begin position="83"/>
        <end position="103"/>
    </location>
</feature>
<evidence type="ECO:0000256" key="1">
    <source>
        <dbReference type="SAM" id="Phobius"/>
    </source>
</evidence>
<organism evidence="2 3">
    <name type="scientific">Lingula anatina</name>
    <name type="common">Brachiopod</name>
    <name type="synonym">Lingula unguis</name>
    <dbReference type="NCBI Taxonomy" id="7574"/>
    <lineage>
        <taxon>Eukaryota</taxon>
        <taxon>Metazoa</taxon>
        <taxon>Spiralia</taxon>
        <taxon>Lophotrochozoa</taxon>
        <taxon>Brachiopoda</taxon>
        <taxon>Linguliformea</taxon>
        <taxon>Lingulata</taxon>
        <taxon>Lingulida</taxon>
        <taxon>Linguloidea</taxon>
        <taxon>Lingulidae</taxon>
        <taxon>Lingula</taxon>
    </lineage>
</organism>
<feature type="transmembrane region" description="Helical" evidence="1">
    <location>
        <begin position="182"/>
        <end position="201"/>
    </location>
</feature>
<proteinExistence type="predicted"/>
<dbReference type="Proteomes" id="UP000085678">
    <property type="component" value="Unplaced"/>
</dbReference>
<dbReference type="RefSeq" id="XP_013411965.1">
    <property type="nucleotide sequence ID" value="XM_013556511.1"/>
</dbReference>
<sequence length="406" mass="45662">MEMDAADTQNTMEERLYLIQPSHRENSRDHEPGDIDMQICCFKVSPRAHNIITTIVSVISTLCLFVSYPMVDQSLTECGGDSYFLVAHTVLWSAVLMVLYVLVAKLYVQHAVSIVPTILSFRRVVLVAFLAATGGLLLMYACEANHLPRTLKGVVALALIPMVWMCGLAAKWTGLKDLQLSHLAVIATGTASLFLSLIPQIFDFDYKETGWSHVRNTATLITWAVVMGLALLELCVAFTFMEKEINRIGVHVKVHFAWMMFFLAIFVVLFFWSNFVPSVGKTSSSSEFYDDMIRSAKCSYSLGHESTLFGTWIVVVTFLLSGYLFSSMMQFGQSGATYGVMVQLVGIPLYGIWWELFKYPPLTWEPEYSWSIIFYALGLLGQLIAMVLYRVYDKVDGPNTAPMRLQ</sequence>
<feature type="transmembrane region" description="Helical" evidence="1">
    <location>
        <begin position="338"/>
        <end position="356"/>
    </location>
</feature>
<gene>
    <name evidence="3" type="primary">LOC106174819</name>
</gene>
<feature type="transmembrane region" description="Helical" evidence="1">
    <location>
        <begin position="252"/>
        <end position="272"/>
    </location>
</feature>
<feature type="transmembrane region" description="Helical" evidence="1">
    <location>
        <begin position="124"/>
        <end position="141"/>
    </location>
</feature>
<dbReference type="KEGG" id="lak:106174819"/>
<dbReference type="GeneID" id="106174819"/>
<evidence type="ECO:0000313" key="2">
    <source>
        <dbReference type="Proteomes" id="UP000085678"/>
    </source>
</evidence>
<keyword evidence="2" id="KW-1185">Reference proteome</keyword>
<keyword evidence="1" id="KW-1133">Transmembrane helix</keyword>
<dbReference type="InParanoid" id="A0A1S3JNL5"/>
<protein>
    <submittedName>
        <fullName evidence="3">Uncharacterized protein LOC106174819</fullName>
    </submittedName>
</protein>
<feature type="transmembrane region" description="Helical" evidence="1">
    <location>
        <begin position="51"/>
        <end position="71"/>
    </location>
</feature>
<keyword evidence="1" id="KW-0472">Membrane</keyword>
<evidence type="ECO:0000313" key="3">
    <source>
        <dbReference type="RefSeq" id="XP_013411965.1"/>
    </source>
</evidence>
<feature type="transmembrane region" description="Helical" evidence="1">
    <location>
        <begin position="153"/>
        <end position="170"/>
    </location>
</feature>